<keyword evidence="3" id="KW-1185">Reference proteome</keyword>
<organism evidence="2 3">
    <name type="scientific">Ginsengibacter hankyongi</name>
    <dbReference type="NCBI Taxonomy" id="2607284"/>
    <lineage>
        <taxon>Bacteria</taxon>
        <taxon>Pseudomonadati</taxon>
        <taxon>Bacteroidota</taxon>
        <taxon>Chitinophagia</taxon>
        <taxon>Chitinophagales</taxon>
        <taxon>Chitinophagaceae</taxon>
        <taxon>Ginsengibacter</taxon>
    </lineage>
</organism>
<gene>
    <name evidence="2" type="ORF">FW778_05770</name>
</gene>
<reference evidence="2 3" key="1">
    <citation type="submission" date="2019-09" db="EMBL/GenBank/DDBJ databases">
        <title>Draft genome sequence of Ginsengibacter sp. BR5-29.</title>
        <authorList>
            <person name="Im W.-T."/>
        </authorList>
    </citation>
    <scope>NUCLEOTIDE SEQUENCE [LARGE SCALE GENOMIC DNA]</scope>
    <source>
        <strain evidence="2 3">BR5-29</strain>
    </source>
</reference>
<dbReference type="AlphaFoldDB" id="A0A5J5ILY6"/>
<evidence type="ECO:0000313" key="2">
    <source>
        <dbReference type="EMBL" id="KAA9041528.1"/>
    </source>
</evidence>
<comment type="caution">
    <text evidence="2">The sequence shown here is derived from an EMBL/GenBank/DDBJ whole genome shotgun (WGS) entry which is preliminary data.</text>
</comment>
<keyword evidence="1" id="KW-0732">Signal</keyword>
<sequence>MKTLLILLVSTGLAFGASAQVRVDHDRDGYHHSYRPGTRIIVSPSVGFGWGYGAPYPYYGYPGYGYPFGYPYDYPAPYEYRGTPYKLALQIQSIKLDYKNQIRDARHNKSMSHTQRREEIRRLKTERDQAIISAQQNFRYGNSNNRNYDRNNNQE</sequence>
<dbReference type="RefSeq" id="WP_150413648.1">
    <property type="nucleotide sequence ID" value="NZ_VYQF01000001.1"/>
</dbReference>
<dbReference type="Proteomes" id="UP000326903">
    <property type="component" value="Unassembled WGS sequence"/>
</dbReference>
<name>A0A5J5ILY6_9BACT</name>
<accession>A0A5J5ILY6</accession>
<evidence type="ECO:0000313" key="3">
    <source>
        <dbReference type="Proteomes" id="UP000326903"/>
    </source>
</evidence>
<dbReference type="EMBL" id="VYQF01000001">
    <property type="protein sequence ID" value="KAA9041528.1"/>
    <property type="molecule type" value="Genomic_DNA"/>
</dbReference>
<feature type="chain" id="PRO_5023916181" evidence="1">
    <location>
        <begin position="20"/>
        <end position="155"/>
    </location>
</feature>
<evidence type="ECO:0000256" key="1">
    <source>
        <dbReference type="SAM" id="SignalP"/>
    </source>
</evidence>
<proteinExistence type="predicted"/>
<feature type="signal peptide" evidence="1">
    <location>
        <begin position="1"/>
        <end position="19"/>
    </location>
</feature>
<protein>
    <submittedName>
        <fullName evidence="2">Uncharacterized protein</fullName>
    </submittedName>
</protein>